<dbReference type="GO" id="GO:0003954">
    <property type="term" value="F:NADH dehydrogenase activity"/>
    <property type="evidence" value="ECO:0007669"/>
    <property type="project" value="TreeGrafter"/>
</dbReference>
<dbReference type="PANTHER" id="PTHR11432">
    <property type="entry name" value="NADH DEHYDROGENASE SUBUNIT 1"/>
    <property type="match status" value="1"/>
</dbReference>
<comment type="catalytic activity">
    <reaction evidence="5">
        <text>a quinone + NADH + 5 H(+)(in) = a quinol + NAD(+) + 4 H(+)(out)</text>
        <dbReference type="Rhea" id="RHEA:57888"/>
        <dbReference type="ChEBI" id="CHEBI:15378"/>
        <dbReference type="ChEBI" id="CHEBI:24646"/>
        <dbReference type="ChEBI" id="CHEBI:57540"/>
        <dbReference type="ChEBI" id="CHEBI:57945"/>
        <dbReference type="ChEBI" id="CHEBI:132124"/>
    </reaction>
</comment>
<dbReference type="KEGG" id="pmet:G4Y79_10420"/>
<dbReference type="EMBL" id="CP062983">
    <property type="protein sequence ID" value="QPC85172.1"/>
    <property type="molecule type" value="Genomic_DNA"/>
</dbReference>
<gene>
    <name evidence="5 7" type="primary">nuoH</name>
    <name evidence="7" type="ORF">G4Y79_10420</name>
</gene>
<dbReference type="EC" id="7.1.1.-" evidence="5"/>
<dbReference type="HAMAP" id="MF_01350">
    <property type="entry name" value="NDH1_NuoH"/>
    <property type="match status" value="1"/>
</dbReference>
<comment type="caution">
    <text evidence="5">Lacks conserved residue(s) required for the propagation of feature annotation.</text>
</comment>
<dbReference type="PROSITE" id="PS00668">
    <property type="entry name" value="COMPLEX1_ND1_2"/>
    <property type="match status" value="1"/>
</dbReference>
<evidence type="ECO:0000256" key="1">
    <source>
        <dbReference type="ARBA" id="ARBA00004141"/>
    </source>
</evidence>
<reference evidence="7 8" key="1">
    <citation type="submission" date="2020-02" db="EMBL/GenBank/DDBJ databases">
        <authorList>
            <person name="Zheng R.K."/>
            <person name="Sun C.M."/>
        </authorList>
    </citation>
    <scope>NUCLEOTIDE SEQUENCE [LARGE SCALE GENOMIC DNA]</scope>
    <source>
        <strain evidence="8">rifampicinis</strain>
    </source>
</reference>
<evidence type="ECO:0000313" key="8">
    <source>
        <dbReference type="Proteomes" id="UP000594468"/>
    </source>
</evidence>
<dbReference type="NCBIfam" id="NF004741">
    <property type="entry name" value="PRK06076.1-2"/>
    <property type="match status" value="1"/>
</dbReference>
<keyword evidence="7" id="KW-0560">Oxidoreductase</keyword>
<keyword evidence="8" id="KW-1185">Reference proteome</keyword>
<evidence type="ECO:0000256" key="2">
    <source>
        <dbReference type="ARBA" id="ARBA00022692"/>
    </source>
</evidence>
<dbReference type="GO" id="GO:0009060">
    <property type="term" value="P:aerobic respiration"/>
    <property type="evidence" value="ECO:0007669"/>
    <property type="project" value="TreeGrafter"/>
</dbReference>
<evidence type="ECO:0000313" key="7">
    <source>
        <dbReference type="EMBL" id="QPC85172.1"/>
    </source>
</evidence>
<keyword evidence="4 5" id="KW-0472">Membrane</keyword>
<dbReference type="Pfam" id="PF00146">
    <property type="entry name" value="NADHdh"/>
    <property type="match status" value="1"/>
</dbReference>
<evidence type="ECO:0000256" key="5">
    <source>
        <dbReference type="HAMAP-Rule" id="MF_01350"/>
    </source>
</evidence>
<keyword evidence="3 5" id="KW-1133">Transmembrane helix</keyword>
<dbReference type="PANTHER" id="PTHR11432:SF3">
    <property type="entry name" value="NADH-UBIQUINONE OXIDOREDUCTASE CHAIN 1"/>
    <property type="match status" value="1"/>
</dbReference>
<proteinExistence type="inferred from homology"/>
<dbReference type="InterPro" id="IPR001694">
    <property type="entry name" value="NADH_UbQ_OxRdtase_su1/FPO"/>
</dbReference>
<name>A0A7S8EDY5_9CHLR</name>
<keyword evidence="5" id="KW-0874">Quinone</keyword>
<dbReference type="PROSITE" id="PS00667">
    <property type="entry name" value="COMPLEX1_ND1_1"/>
    <property type="match status" value="1"/>
</dbReference>
<feature type="transmembrane region" description="Helical" evidence="5">
    <location>
        <begin position="262"/>
        <end position="286"/>
    </location>
</feature>
<dbReference type="Proteomes" id="UP000594468">
    <property type="component" value="Chromosome"/>
</dbReference>
<dbReference type="GO" id="GO:0016655">
    <property type="term" value="F:oxidoreductase activity, acting on NAD(P)H, quinone or similar compound as acceptor"/>
    <property type="evidence" value="ECO:0007669"/>
    <property type="project" value="UniProtKB-UniRule"/>
</dbReference>
<keyword evidence="5" id="KW-1003">Cell membrane</keyword>
<accession>A0A7S8EDY5</accession>
<feature type="transmembrane region" description="Helical" evidence="5">
    <location>
        <begin position="298"/>
        <end position="318"/>
    </location>
</feature>
<sequence>MFDPNAIDPAAVVQCSENATCGVVWSIAFTLILVIIILTGFAYTTLLERKVIAWLQQRVGPNRTGPAGLLQPLADAVKLIFKEDIIPEEADKPVYYLAPILKVVPVLIVVAVIPFGPDILIPWFDGNWYQVPLSVADVNVGVLYLLGVTSLATYGMVLAGWSSNNKYATLGGLRASAQMISYELSLGLAMAVPVMIVGSMRIGDIVNAQPNVWDWLVFQNPLAAGILVITLFAEVGRAPFDLPEAEQELTAGYMTEYSGMKFAIFMMAEYVGMIAVSIISISLYFGGYNLFPVDNVPLLGPLVLIGKVVLALAFFVWVRGTLPRIRYDRLMAFGWKILLPLSLVSVAWTAISVVLGDVSGNPAVYGISSLIFFIIVVAGGYLFLSGSQDDSEIATPETDLMNDPVVTGEPRSIGWILLNLIGGLVAVPFLLVKGLLGALEGLGSAGADTVTSDEVAIEPVEPAGD</sequence>
<comment type="function">
    <text evidence="5">NDH-1 shuttles electrons from NADH, via FMN and iron-sulfur (Fe-S) centers, to quinones in the respiratory chain. The immediate electron acceptor for the enzyme in this species is believed to be ubiquinone. Couples the redox reaction to proton translocation (for every two electrons transferred, four hydrogen ions are translocated across the cytoplasmic membrane), and thus conserves the redox energy in a proton gradient. This subunit may bind ubiquinone.</text>
</comment>
<feature type="transmembrane region" description="Helical" evidence="5">
    <location>
        <begin position="182"/>
        <end position="203"/>
    </location>
</feature>
<keyword evidence="5" id="KW-0830">Ubiquinone</keyword>
<feature type="transmembrane region" description="Helical" evidence="5">
    <location>
        <begin position="215"/>
        <end position="233"/>
    </location>
</feature>
<feature type="transmembrane region" description="Helical" evidence="5">
    <location>
        <begin position="330"/>
        <end position="351"/>
    </location>
</feature>
<keyword evidence="5" id="KW-1278">Translocase</keyword>
<feature type="transmembrane region" description="Helical" evidence="5">
    <location>
        <begin position="413"/>
        <end position="432"/>
    </location>
</feature>
<dbReference type="AlphaFoldDB" id="A0A7S8EDY5"/>
<comment type="subcellular location">
    <subcellularLocation>
        <location evidence="5 6">Cell membrane</location>
        <topology evidence="5 6">Multi-pass membrane protein</topology>
    </subcellularLocation>
    <subcellularLocation>
        <location evidence="1">Membrane</location>
        <topology evidence="1">Multi-pass membrane protein</topology>
    </subcellularLocation>
</comment>
<feature type="transmembrane region" description="Helical" evidence="5">
    <location>
        <begin position="141"/>
        <end position="161"/>
    </location>
</feature>
<evidence type="ECO:0000256" key="6">
    <source>
        <dbReference type="RuleBase" id="RU000471"/>
    </source>
</evidence>
<keyword evidence="5 6" id="KW-0520">NAD</keyword>
<evidence type="ECO:0000256" key="3">
    <source>
        <dbReference type="ARBA" id="ARBA00022989"/>
    </source>
</evidence>
<evidence type="ECO:0000256" key="4">
    <source>
        <dbReference type="ARBA" id="ARBA00023136"/>
    </source>
</evidence>
<dbReference type="GO" id="GO:0048038">
    <property type="term" value="F:quinone binding"/>
    <property type="evidence" value="ECO:0007669"/>
    <property type="project" value="UniProtKB-KW"/>
</dbReference>
<protein>
    <recommendedName>
        <fullName evidence="5">NADH-quinone oxidoreductase subunit H</fullName>
        <ecNumber evidence="5">7.1.1.-</ecNumber>
    </recommendedName>
    <alternativeName>
        <fullName evidence="5">NADH dehydrogenase I subunit H</fullName>
    </alternativeName>
    <alternativeName>
        <fullName evidence="5">NDH-1 subunit H</fullName>
    </alternativeName>
</protein>
<feature type="transmembrane region" description="Helical" evidence="5">
    <location>
        <begin position="23"/>
        <end position="46"/>
    </location>
</feature>
<keyword evidence="2 5" id="KW-0812">Transmembrane</keyword>
<dbReference type="GO" id="GO:0005886">
    <property type="term" value="C:plasma membrane"/>
    <property type="evidence" value="ECO:0007669"/>
    <property type="project" value="UniProtKB-SubCell"/>
</dbReference>
<comment type="similarity">
    <text evidence="5 6">Belongs to the complex I subunit 1 family.</text>
</comment>
<comment type="subunit">
    <text evidence="5">NDH-1 is composed of 14 different subunits. Subunits NuoA, H, J, K, L, M, N constitute the membrane sector of the complex.</text>
</comment>
<feature type="transmembrane region" description="Helical" evidence="5">
    <location>
        <begin position="363"/>
        <end position="384"/>
    </location>
</feature>
<organism evidence="7 8">
    <name type="scientific">Phototrophicus methaneseepsis</name>
    <dbReference type="NCBI Taxonomy" id="2710758"/>
    <lineage>
        <taxon>Bacteria</taxon>
        <taxon>Bacillati</taxon>
        <taxon>Chloroflexota</taxon>
        <taxon>Candidatus Thermofontia</taxon>
        <taxon>Phototrophicales</taxon>
        <taxon>Phototrophicaceae</taxon>
        <taxon>Phototrophicus</taxon>
    </lineage>
</organism>
<dbReference type="InterPro" id="IPR018086">
    <property type="entry name" value="NADH_UbQ_OxRdtase_su1_CS"/>
</dbReference>
<feature type="transmembrane region" description="Helical" evidence="5">
    <location>
        <begin position="100"/>
        <end position="121"/>
    </location>
</feature>